<keyword evidence="1" id="KW-0812">Transmembrane</keyword>
<sequence>MRSFWVMHIGMEVSFLHSTFLTVQGVGCVTFWMSAWSSIAIIVSSESLPRIIKNGHLFEQSGPVKALFFIPGVIQRAVILSAVVGGSNLGPRCCFLHYDNPSGQSIQSLLVLTSHI</sequence>
<accession>A0A6A4I0V5</accession>
<proteinExistence type="predicted"/>
<dbReference type="EMBL" id="ML769435">
    <property type="protein sequence ID" value="KAE9402415.1"/>
    <property type="molecule type" value="Genomic_DNA"/>
</dbReference>
<keyword evidence="1" id="KW-1133">Transmembrane helix</keyword>
<keyword evidence="1" id="KW-0472">Membrane</keyword>
<reference evidence="2" key="1">
    <citation type="journal article" date="2019" name="Environ. Microbiol.">
        <title>Fungal ecological strategies reflected in gene transcription - a case study of two litter decomposers.</title>
        <authorList>
            <person name="Barbi F."/>
            <person name="Kohler A."/>
            <person name="Barry K."/>
            <person name="Baskaran P."/>
            <person name="Daum C."/>
            <person name="Fauchery L."/>
            <person name="Ihrmark K."/>
            <person name="Kuo A."/>
            <person name="LaButti K."/>
            <person name="Lipzen A."/>
            <person name="Morin E."/>
            <person name="Grigoriev I.V."/>
            <person name="Henrissat B."/>
            <person name="Lindahl B."/>
            <person name="Martin F."/>
        </authorList>
    </citation>
    <scope>NUCLEOTIDE SEQUENCE</scope>
    <source>
        <strain evidence="2">JB14</strain>
    </source>
</reference>
<organism evidence="2 3">
    <name type="scientific">Gymnopus androsaceus JB14</name>
    <dbReference type="NCBI Taxonomy" id="1447944"/>
    <lineage>
        <taxon>Eukaryota</taxon>
        <taxon>Fungi</taxon>
        <taxon>Dikarya</taxon>
        <taxon>Basidiomycota</taxon>
        <taxon>Agaricomycotina</taxon>
        <taxon>Agaricomycetes</taxon>
        <taxon>Agaricomycetidae</taxon>
        <taxon>Agaricales</taxon>
        <taxon>Marasmiineae</taxon>
        <taxon>Omphalotaceae</taxon>
        <taxon>Gymnopus</taxon>
    </lineage>
</organism>
<evidence type="ECO:0000313" key="2">
    <source>
        <dbReference type="EMBL" id="KAE9402415.1"/>
    </source>
</evidence>
<feature type="transmembrane region" description="Helical" evidence="1">
    <location>
        <begin position="20"/>
        <end position="43"/>
    </location>
</feature>
<dbReference type="AlphaFoldDB" id="A0A6A4I0V5"/>
<dbReference type="Proteomes" id="UP000799118">
    <property type="component" value="Unassembled WGS sequence"/>
</dbReference>
<evidence type="ECO:0000256" key="1">
    <source>
        <dbReference type="SAM" id="Phobius"/>
    </source>
</evidence>
<name>A0A6A4I0V5_9AGAR</name>
<evidence type="ECO:0000313" key="3">
    <source>
        <dbReference type="Proteomes" id="UP000799118"/>
    </source>
</evidence>
<gene>
    <name evidence="2" type="ORF">BT96DRAFT_554556</name>
</gene>
<keyword evidence="3" id="KW-1185">Reference proteome</keyword>
<protein>
    <submittedName>
        <fullName evidence="2">Uncharacterized protein</fullName>
    </submittedName>
</protein>